<feature type="domain" description="Fibronectin type-III" evidence="4">
    <location>
        <begin position="410"/>
        <end position="500"/>
    </location>
</feature>
<evidence type="ECO:0000256" key="1">
    <source>
        <dbReference type="ARBA" id="ARBA00022737"/>
    </source>
</evidence>
<reference evidence="5 6" key="1">
    <citation type="submission" date="2021-08" db="EMBL/GenBank/DDBJ databases">
        <title>The genome sequence of Chitinophaga sp. B61.</title>
        <authorList>
            <person name="Zhang X."/>
        </authorList>
    </citation>
    <scope>NUCLEOTIDE SEQUENCE [LARGE SCALE GENOMIC DNA]</scope>
    <source>
        <strain evidence="5 6">B61</strain>
    </source>
</reference>
<evidence type="ECO:0000259" key="3">
    <source>
        <dbReference type="PROSITE" id="PS50022"/>
    </source>
</evidence>
<dbReference type="InterPro" id="IPR003961">
    <property type="entry name" value="FN3_dom"/>
</dbReference>
<sequence>MRNFTKLSLYTALLCGTIPALAQTDITSTAGLLTAQYANADAAENFPKLIDNNTSTKYYKDRTSLWIQFEATRSAVVNQYSLTSANDFATRDPKSWNLQGSNDGKTWTSLDVQTNQTFATRFLTKTYSFTNTTSYLFYRLNITANNGANAIQFSEWKLTGSFPATPSRPTNVSVTVLPGYKASVSWSDNATNETNYRIESSLDAITFISRGTVGANVTSFTDTALSAATSLVYRVRAVNAAGFSIADTSAAIKTGAAPGGFDLTNYQNARFNDPYNTTGAEGLAKVTDNNIYSKYLAWNPVTAIGASFPGGAVATQYSITAANDAADRDPKDWAFQGSNDSTNWVNLQVQTNQLFTTRFKKRTYVFPNTTSYQYYRLNITANNGAGITQLAELEITGTGNGVINNGIPAAPTGFTTQAVSGNQIQLDWQDNTSTETNYRLERTTDTLNWNTSFELAPNTTHFYSLNLSPLTRYYYRLRAENANGASAWVTGSNTTLTAAPRVPWQEHWHNHVESLSLNYSNSSVNIYFDAAVDPSISWMNQDFTQVWEYVKQNYGSFSDPKLNMVFHGKPGYSGGHPATVFDSDHDFTNAGDLGGSWAAREGWNLHASIHEVGHIVEGGGKGVHHSPSFPIWGDSKWCEIFIYDVMKRLGWEADAQQAYNDFIVKSEGFPRHDTYWFRDWFMPIYEKGDSSAALNRYFQLLSEYFPQHNGGYTRDLNLGEFVHFWSGAVQFSLEQQADTAFGWDKELEMQFRQAQIDFPFTYPQPLLARTVAAVAEKKAAVLNIWPNPASQTLNLSLPDAAQVYAVDIYNIGGVKRLSQRIRGNYNQLDISSLPDGVYILTVTDNNQIIHKQKFVVNNTTSR</sequence>
<evidence type="ECO:0000256" key="2">
    <source>
        <dbReference type="SAM" id="SignalP"/>
    </source>
</evidence>
<name>A0ABS7GDF4_9BACT</name>
<dbReference type="SMART" id="SM00060">
    <property type="entry name" value="FN3"/>
    <property type="match status" value="3"/>
</dbReference>
<dbReference type="RefSeq" id="WP_220251045.1">
    <property type="nucleotide sequence ID" value="NZ_JAICCF010000003.1"/>
</dbReference>
<dbReference type="SUPFAM" id="SSF49265">
    <property type="entry name" value="Fibronectin type III"/>
    <property type="match status" value="2"/>
</dbReference>
<dbReference type="Gene3D" id="2.60.40.10">
    <property type="entry name" value="Immunoglobulins"/>
    <property type="match status" value="2"/>
</dbReference>
<comment type="caution">
    <text evidence="5">The sequence shown here is derived from an EMBL/GenBank/DDBJ whole genome shotgun (WGS) entry which is preliminary data.</text>
</comment>
<feature type="chain" id="PRO_5046189947" evidence="2">
    <location>
        <begin position="23"/>
        <end position="862"/>
    </location>
</feature>
<dbReference type="Proteomes" id="UP000812961">
    <property type="component" value="Unassembled WGS sequence"/>
</dbReference>
<dbReference type="InterPro" id="IPR000421">
    <property type="entry name" value="FA58C"/>
</dbReference>
<dbReference type="Pfam" id="PF00754">
    <property type="entry name" value="F5_F8_type_C"/>
    <property type="match status" value="1"/>
</dbReference>
<gene>
    <name evidence="5" type="ORF">K1Y79_15310</name>
</gene>
<dbReference type="PROSITE" id="PS50853">
    <property type="entry name" value="FN3"/>
    <property type="match status" value="2"/>
</dbReference>
<dbReference type="Gene3D" id="2.60.120.260">
    <property type="entry name" value="Galactose-binding domain-like"/>
    <property type="match status" value="2"/>
</dbReference>
<feature type="domain" description="Fibronectin type-III" evidence="4">
    <location>
        <begin position="168"/>
        <end position="257"/>
    </location>
</feature>
<dbReference type="InterPro" id="IPR008979">
    <property type="entry name" value="Galactose-bd-like_sf"/>
</dbReference>
<dbReference type="InterPro" id="IPR036116">
    <property type="entry name" value="FN3_sf"/>
</dbReference>
<dbReference type="PANTHER" id="PTHR46708">
    <property type="entry name" value="TENASCIN"/>
    <property type="match status" value="1"/>
</dbReference>
<keyword evidence="2" id="KW-0732">Signal</keyword>
<keyword evidence="6" id="KW-1185">Reference proteome</keyword>
<dbReference type="InterPro" id="IPR050991">
    <property type="entry name" value="ECM_Regulatory_Proteins"/>
</dbReference>
<evidence type="ECO:0000313" key="5">
    <source>
        <dbReference type="EMBL" id="MBW8685707.1"/>
    </source>
</evidence>
<keyword evidence="1" id="KW-0677">Repeat</keyword>
<proteinExistence type="predicted"/>
<organism evidence="5 6">
    <name type="scientific">Chitinophaga rhizophila</name>
    <dbReference type="NCBI Taxonomy" id="2866212"/>
    <lineage>
        <taxon>Bacteria</taxon>
        <taxon>Pseudomonadati</taxon>
        <taxon>Bacteroidota</taxon>
        <taxon>Chitinophagia</taxon>
        <taxon>Chitinophagales</taxon>
        <taxon>Chitinophagaceae</taxon>
        <taxon>Chitinophaga</taxon>
    </lineage>
</organism>
<protein>
    <submittedName>
        <fullName evidence="5">T9SS type A sorting domain-containing protein</fullName>
    </submittedName>
</protein>
<dbReference type="InterPro" id="IPR026444">
    <property type="entry name" value="Secre_tail"/>
</dbReference>
<accession>A0ABS7GDF4</accession>
<dbReference type="Pfam" id="PF18962">
    <property type="entry name" value="Por_Secre_tail"/>
    <property type="match status" value="1"/>
</dbReference>
<dbReference type="PANTHER" id="PTHR46708:SF2">
    <property type="entry name" value="FIBRONECTIN TYPE-III DOMAIN-CONTAINING PROTEIN"/>
    <property type="match status" value="1"/>
</dbReference>
<feature type="domain" description="F5/8 type C" evidence="3">
    <location>
        <begin position="15"/>
        <end position="161"/>
    </location>
</feature>
<evidence type="ECO:0000313" key="6">
    <source>
        <dbReference type="Proteomes" id="UP000812961"/>
    </source>
</evidence>
<evidence type="ECO:0000259" key="4">
    <source>
        <dbReference type="PROSITE" id="PS50853"/>
    </source>
</evidence>
<dbReference type="CDD" id="cd00063">
    <property type="entry name" value="FN3"/>
    <property type="match status" value="2"/>
</dbReference>
<feature type="signal peptide" evidence="2">
    <location>
        <begin position="1"/>
        <end position="22"/>
    </location>
</feature>
<dbReference type="NCBIfam" id="TIGR04183">
    <property type="entry name" value="Por_Secre_tail"/>
    <property type="match status" value="1"/>
</dbReference>
<dbReference type="SUPFAM" id="SSF49785">
    <property type="entry name" value="Galactose-binding domain-like"/>
    <property type="match status" value="1"/>
</dbReference>
<dbReference type="EMBL" id="JAICCF010000003">
    <property type="protein sequence ID" value="MBW8685707.1"/>
    <property type="molecule type" value="Genomic_DNA"/>
</dbReference>
<dbReference type="InterPro" id="IPR013783">
    <property type="entry name" value="Ig-like_fold"/>
</dbReference>
<dbReference type="Pfam" id="PF00041">
    <property type="entry name" value="fn3"/>
    <property type="match status" value="1"/>
</dbReference>
<dbReference type="PROSITE" id="PS50022">
    <property type="entry name" value="FA58C_3"/>
    <property type="match status" value="1"/>
</dbReference>